<sequence length="461" mass="51475">MNNNNPSSVLDIPCYQQQQQQNNHPYYIDHTRRTTTPSSSSSLSLSGFNHWERPTKMKTITSDILDHQEEKNRSHSSLSLYTEGIRERGGEGGGNDWYTIFFNTSLAPIKREHEWPVVFTYIMVIFMVAIMSGEFLMNRELSGEFFEFDPFNPMLGPSTQTLIQSGARYIPCMKSTTAMPPDEHYICFNKPYTRPEDGVAGSKDDDNEPEEGEEEEEALKSLISPALTLSNHKIAVRTTCTLQDVCGMGGFLMDKIPDQGFRFITPLFVHSGLIQLGCNMIAHIILASRLECITSSLNLALVFFVSGIFGNLFGANFSPITSQSVGCSSAILGMTACLFVDLILSWKKLVQPIRHLAKIIILTVFCFTLGILPGADNYSDVGGFVSGLLLGIMVVPPVSRMNRKKMICLWMIRFIALGGLISLFIIMSTRFYAADEPDEFCPLCRYISCLPVRGFCDSDDI</sequence>
<feature type="domain" description="Peptidase S54 rhomboid" evidence="11">
    <location>
        <begin position="258"/>
        <end position="395"/>
    </location>
</feature>
<feature type="transmembrane region" description="Helical" evidence="10">
    <location>
        <begin position="299"/>
        <end position="317"/>
    </location>
</feature>
<dbReference type="Gene3D" id="1.20.1540.10">
    <property type="entry name" value="Rhomboid-like"/>
    <property type="match status" value="1"/>
</dbReference>
<keyword evidence="6 10" id="KW-0378">Hydrolase</keyword>
<comment type="similarity">
    <text evidence="3 10">Belongs to the peptidase S54 family.</text>
</comment>
<dbReference type="SUPFAM" id="SSF144091">
    <property type="entry name" value="Rhomboid-like"/>
    <property type="match status" value="1"/>
</dbReference>
<evidence type="ECO:0000256" key="2">
    <source>
        <dbReference type="ARBA" id="ARBA00004141"/>
    </source>
</evidence>
<dbReference type="GO" id="GO:0004252">
    <property type="term" value="F:serine-type endopeptidase activity"/>
    <property type="evidence" value="ECO:0007669"/>
    <property type="project" value="InterPro"/>
</dbReference>
<evidence type="ECO:0000256" key="3">
    <source>
        <dbReference type="ARBA" id="ARBA00009045"/>
    </source>
</evidence>
<dbReference type="OrthoDB" id="2146116at2759"/>
<evidence type="ECO:0000256" key="10">
    <source>
        <dbReference type="RuleBase" id="RU362115"/>
    </source>
</evidence>
<evidence type="ECO:0000256" key="8">
    <source>
        <dbReference type="ARBA" id="ARBA00022989"/>
    </source>
</evidence>
<dbReference type="GO" id="GO:0006508">
    <property type="term" value="P:proteolysis"/>
    <property type="evidence" value="ECO:0007669"/>
    <property type="project" value="UniProtKB-KW"/>
</dbReference>
<evidence type="ECO:0000256" key="5">
    <source>
        <dbReference type="ARBA" id="ARBA00022692"/>
    </source>
</evidence>
<comment type="catalytic activity">
    <reaction evidence="1 10">
        <text>Cleaves type-1 transmembrane domains using a catalytic dyad composed of serine and histidine that are contributed by different transmembrane domains.</text>
        <dbReference type="EC" id="3.4.21.105"/>
    </reaction>
</comment>
<dbReference type="EC" id="3.4.21.105" evidence="10"/>
<keyword evidence="7 10" id="KW-0720">Serine protease</keyword>
<reference evidence="12 13" key="1">
    <citation type="submission" date="2020-12" db="EMBL/GenBank/DDBJ databases">
        <title>Metabolic potential, ecology and presence of endohyphal bacteria is reflected in genomic diversity of Mucoromycotina.</title>
        <authorList>
            <person name="Muszewska A."/>
            <person name="Okrasinska A."/>
            <person name="Steczkiewicz K."/>
            <person name="Drgas O."/>
            <person name="Orlowska M."/>
            <person name="Perlinska-Lenart U."/>
            <person name="Aleksandrzak-Piekarczyk T."/>
            <person name="Szatraj K."/>
            <person name="Zielenkiewicz U."/>
            <person name="Pilsyk S."/>
            <person name="Malc E."/>
            <person name="Mieczkowski P."/>
            <person name="Kruszewska J.S."/>
            <person name="Biernat P."/>
            <person name="Pawlowska J."/>
        </authorList>
    </citation>
    <scope>NUCLEOTIDE SEQUENCE [LARGE SCALE GENOMIC DNA]</scope>
    <source>
        <strain evidence="12 13">CBS 142.35</strain>
    </source>
</reference>
<organism evidence="12 13">
    <name type="scientific">Circinella minor</name>
    <dbReference type="NCBI Taxonomy" id="1195481"/>
    <lineage>
        <taxon>Eukaryota</taxon>
        <taxon>Fungi</taxon>
        <taxon>Fungi incertae sedis</taxon>
        <taxon>Mucoromycota</taxon>
        <taxon>Mucoromycotina</taxon>
        <taxon>Mucoromycetes</taxon>
        <taxon>Mucorales</taxon>
        <taxon>Lichtheimiaceae</taxon>
        <taxon>Circinella</taxon>
    </lineage>
</organism>
<evidence type="ECO:0000256" key="6">
    <source>
        <dbReference type="ARBA" id="ARBA00022801"/>
    </source>
</evidence>
<feature type="transmembrane region" description="Helical" evidence="10">
    <location>
        <begin position="356"/>
        <end position="375"/>
    </location>
</feature>
<dbReference type="GO" id="GO:0016020">
    <property type="term" value="C:membrane"/>
    <property type="evidence" value="ECO:0007669"/>
    <property type="project" value="UniProtKB-SubCell"/>
</dbReference>
<dbReference type="Pfam" id="PF01694">
    <property type="entry name" value="Rhomboid"/>
    <property type="match status" value="1"/>
</dbReference>
<keyword evidence="4 10" id="KW-0645">Protease</keyword>
<evidence type="ECO:0000256" key="1">
    <source>
        <dbReference type="ARBA" id="ARBA00000156"/>
    </source>
</evidence>
<feature type="transmembrane region" description="Helical" evidence="10">
    <location>
        <begin position="323"/>
        <end position="344"/>
    </location>
</feature>
<dbReference type="InterPro" id="IPR035952">
    <property type="entry name" value="Rhomboid-like_sf"/>
</dbReference>
<dbReference type="PANTHER" id="PTHR22936">
    <property type="entry name" value="RHOMBOID-RELATED"/>
    <property type="match status" value="1"/>
</dbReference>
<evidence type="ECO:0000313" key="12">
    <source>
        <dbReference type="EMBL" id="KAG2217162.1"/>
    </source>
</evidence>
<dbReference type="InterPro" id="IPR002610">
    <property type="entry name" value="Peptidase_S54_rhomboid-like"/>
</dbReference>
<keyword evidence="5 10" id="KW-0812">Transmembrane</keyword>
<proteinExistence type="inferred from homology"/>
<gene>
    <name evidence="12" type="ORF">INT45_003053</name>
</gene>
<dbReference type="Proteomes" id="UP000646827">
    <property type="component" value="Unassembled WGS sequence"/>
</dbReference>
<accession>A0A8H7VFP7</accession>
<comment type="caution">
    <text evidence="12">The sequence shown here is derived from an EMBL/GenBank/DDBJ whole genome shotgun (WGS) entry which is preliminary data.</text>
</comment>
<evidence type="ECO:0000259" key="11">
    <source>
        <dbReference type="Pfam" id="PF01694"/>
    </source>
</evidence>
<dbReference type="AlphaFoldDB" id="A0A8H7VFP7"/>
<name>A0A8H7VFP7_9FUNG</name>
<evidence type="ECO:0000256" key="9">
    <source>
        <dbReference type="ARBA" id="ARBA00023136"/>
    </source>
</evidence>
<keyword evidence="13" id="KW-1185">Reference proteome</keyword>
<protein>
    <recommendedName>
        <fullName evidence="10">Rhomboid-type serine protease</fullName>
        <ecNumber evidence="10">3.4.21.105</ecNumber>
    </recommendedName>
</protein>
<comment type="subcellular location">
    <subcellularLocation>
        <location evidence="2 10">Membrane</location>
        <topology evidence="2 10">Multi-pass membrane protein</topology>
    </subcellularLocation>
</comment>
<comment type="function">
    <text evidence="10">Serine protease involved in intramembrane proteolysis.</text>
</comment>
<feature type="transmembrane region" description="Helical" evidence="10">
    <location>
        <begin position="410"/>
        <end position="433"/>
    </location>
</feature>
<feature type="transmembrane region" description="Helical" evidence="10">
    <location>
        <begin position="267"/>
        <end position="287"/>
    </location>
</feature>
<keyword evidence="9 10" id="KW-0472">Membrane</keyword>
<keyword evidence="8 10" id="KW-1133">Transmembrane helix</keyword>
<dbReference type="PANTHER" id="PTHR22936:SF69">
    <property type="entry name" value="RHOMBOID-LIKE PROTEIN"/>
    <property type="match status" value="1"/>
</dbReference>
<feature type="transmembrane region" description="Helical" evidence="10">
    <location>
        <begin position="381"/>
        <end position="398"/>
    </location>
</feature>
<feature type="transmembrane region" description="Helical" evidence="10">
    <location>
        <begin position="118"/>
        <end position="137"/>
    </location>
</feature>
<evidence type="ECO:0000313" key="13">
    <source>
        <dbReference type="Proteomes" id="UP000646827"/>
    </source>
</evidence>
<evidence type="ECO:0000256" key="4">
    <source>
        <dbReference type="ARBA" id="ARBA00022670"/>
    </source>
</evidence>
<evidence type="ECO:0000256" key="7">
    <source>
        <dbReference type="ARBA" id="ARBA00022825"/>
    </source>
</evidence>
<dbReference type="InterPro" id="IPR022764">
    <property type="entry name" value="Peptidase_S54_rhomboid_dom"/>
</dbReference>
<dbReference type="EMBL" id="JAEPRB010000321">
    <property type="protein sequence ID" value="KAG2217162.1"/>
    <property type="molecule type" value="Genomic_DNA"/>
</dbReference>